<evidence type="ECO:0000313" key="2">
    <source>
        <dbReference type="EMBL" id="GAA0452036.1"/>
    </source>
</evidence>
<dbReference type="EMBL" id="BAAABY010000009">
    <property type="protein sequence ID" value="GAA0452036.1"/>
    <property type="molecule type" value="Genomic_DNA"/>
</dbReference>
<name>A0ABN0ZM10_9ACTN</name>
<gene>
    <name evidence="2" type="ORF">GCM10010361_15130</name>
</gene>
<evidence type="ECO:0008006" key="4">
    <source>
        <dbReference type="Google" id="ProtNLM"/>
    </source>
</evidence>
<dbReference type="InterPro" id="IPR058118">
    <property type="entry name" value="Tpg"/>
</dbReference>
<dbReference type="Proteomes" id="UP001500909">
    <property type="component" value="Unassembled WGS sequence"/>
</dbReference>
<sequence length="110" mass="12383">MPKVWQPRVRQRRRKQAATTAGTTVETRARFGYTAPIGTTDDGRVRRLTVHLPPAYAARLFDAQQQGAGDQQLRGIVAEGLQEIYFKDGGRRADDLEVECTDIDYIDVSF</sequence>
<feature type="region of interest" description="Disordered" evidence="1">
    <location>
        <begin position="1"/>
        <end position="23"/>
    </location>
</feature>
<accession>A0ABN0ZM10</accession>
<reference evidence="2 3" key="1">
    <citation type="journal article" date="2019" name="Int. J. Syst. Evol. Microbiol.">
        <title>The Global Catalogue of Microorganisms (GCM) 10K type strain sequencing project: providing services to taxonomists for standard genome sequencing and annotation.</title>
        <authorList>
            <consortium name="The Broad Institute Genomics Platform"/>
            <consortium name="The Broad Institute Genome Sequencing Center for Infectious Disease"/>
            <person name="Wu L."/>
            <person name="Ma J."/>
        </authorList>
    </citation>
    <scope>NUCLEOTIDE SEQUENCE [LARGE SCALE GENOMIC DNA]</scope>
    <source>
        <strain evidence="2 3">JCM 4805</strain>
    </source>
</reference>
<protein>
    <recommendedName>
        <fullName evidence="4">Terminal protein TpgA2</fullName>
    </recommendedName>
</protein>
<proteinExistence type="predicted"/>
<dbReference type="NCBIfam" id="NF047541">
    <property type="entry name" value="telomere_Tpg"/>
    <property type="match status" value="1"/>
</dbReference>
<organism evidence="2 3">
    <name type="scientific">Streptomyces olivaceiscleroticus</name>
    <dbReference type="NCBI Taxonomy" id="68245"/>
    <lineage>
        <taxon>Bacteria</taxon>
        <taxon>Bacillati</taxon>
        <taxon>Actinomycetota</taxon>
        <taxon>Actinomycetes</taxon>
        <taxon>Kitasatosporales</taxon>
        <taxon>Streptomycetaceae</taxon>
        <taxon>Streptomyces</taxon>
    </lineage>
</organism>
<comment type="caution">
    <text evidence="2">The sequence shown here is derived from an EMBL/GenBank/DDBJ whole genome shotgun (WGS) entry which is preliminary data.</text>
</comment>
<evidence type="ECO:0000313" key="3">
    <source>
        <dbReference type="Proteomes" id="UP001500909"/>
    </source>
</evidence>
<keyword evidence="3" id="KW-1185">Reference proteome</keyword>
<evidence type="ECO:0000256" key="1">
    <source>
        <dbReference type="SAM" id="MobiDB-lite"/>
    </source>
</evidence>